<dbReference type="Gene3D" id="2.40.128.290">
    <property type="entry name" value="Uncharacterised protein Atu4866, PF11512"/>
    <property type="match status" value="1"/>
</dbReference>
<dbReference type="Pfam" id="PF11512">
    <property type="entry name" value="Atu4866"/>
    <property type="match status" value="1"/>
</dbReference>
<evidence type="ECO:0000313" key="2">
    <source>
        <dbReference type="Proteomes" id="UP000239415"/>
    </source>
</evidence>
<organism evidence="1 2">
    <name type="scientific">Actinoplanes italicus</name>
    <dbReference type="NCBI Taxonomy" id="113567"/>
    <lineage>
        <taxon>Bacteria</taxon>
        <taxon>Bacillati</taxon>
        <taxon>Actinomycetota</taxon>
        <taxon>Actinomycetes</taxon>
        <taxon>Micromonosporales</taxon>
        <taxon>Micromonosporaceae</taxon>
        <taxon>Actinoplanes</taxon>
    </lineage>
</organism>
<sequence length="140" mass="14794">MVPTGEADPPTPPEPETMATSCEHRVDFTVLDAASILAIAMGGITSSYAGPEDLHPRAVTGAAVIGAWRSQDGVVKLQLRRDGTYAGEVAGRRRAARGTYLIEGESVMLRDDSGLQTAVQVHDGELEMAGHRLRPTAAVN</sequence>
<dbReference type="RefSeq" id="WP_239166846.1">
    <property type="nucleotide sequence ID" value="NZ_BOMO01000154.1"/>
</dbReference>
<dbReference type="Proteomes" id="UP000239415">
    <property type="component" value="Unassembled WGS sequence"/>
</dbReference>
<dbReference type="InterPro" id="IPR038646">
    <property type="entry name" value="Atu4866-like_sf"/>
</dbReference>
<dbReference type="EMBL" id="PVMZ01000028">
    <property type="protein sequence ID" value="PRX12413.1"/>
    <property type="molecule type" value="Genomic_DNA"/>
</dbReference>
<keyword evidence="2" id="KW-1185">Reference proteome</keyword>
<name>A0A2T0JWZ9_9ACTN</name>
<evidence type="ECO:0000313" key="1">
    <source>
        <dbReference type="EMBL" id="PRX12413.1"/>
    </source>
</evidence>
<protein>
    <submittedName>
        <fullName evidence="1">Putative ligand-binding protein with streptavidin-like fold</fullName>
    </submittedName>
</protein>
<dbReference type="AlphaFoldDB" id="A0A2T0JWZ9"/>
<reference evidence="1 2" key="1">
    <citation type="submission" date="2018-03" db="EMBL/GenBank/DDBJ databases">
        <title>Genomic Encyclopedia of Archaeal and Bacterial Type Strains, Phase II (KMG-II): from individual species to whole genera.</title>
        <authorList>
            <person name="Goeker M."/>
        </authorList>
    </citation>
    <scope>NUCLEOTIDE SEQUENCE [LARGE SCALE GENOMIC DNA]</scope>
    <source>
        <strain evidence="1 2">DSM 43146</strain>
    </source>
</reference>
<comment type="caution">
    <text evidence="1">The sequence shown here is derived from an EMBL/GenBank/DDBJ whole genome shotgun (WGS) entry which is preliminary data.</text>
</comment>
<gene>
    <name evidence="1" type="ORF">CLV67_12870</name>
</gene>
<dbReference type="InterPro" id="IPR020955">
    <property type="entry name" value="Uncharacterised_Atu4866"/>
</dbReference>
<accession>A0A2T0JWZ9</accession>
<proteinExistence type="predicted"/>